<accession>A0AAD2BUQ6</accession>
<sequence>MIRRRSLLEIYLLLRLAQWWPHRWVNAARVAVQSRTASKAAPGSDGRPRQLLVDVSIIARNDAGSGIQRVVRALLLCVLQSPPDGFIVRPVQATRKQGYRYADNYLVKLSGQPRSDSSDSEVVQVAAGDVFLGLDLTSRILPRRQSELLRWRQQGVKLVVVVYDLLPVLHPDWFTPIARKAFPRWLATLAVHADALFCISASVAKQADDWLRRQYSMQPAALPTRWFHLGADLVASQLPSNQGESPRYAQFEEGSGPVILMVGTIEPRKGHAQVLDALDILWEQGGNVKLVIVGKPGWHMEAMAARLRQHPEAGKRLIWLERAGDAELSHLYCRSNGLVMASEAEGFGLPLVEAAQHGIPLLVRDIEVFREIAGAHASYFAAGTGAELAPVLARWLDQLQAGSAPDSRSMPWLTWSESAMQLKKLLATLPW</sequence>
<dbReference type="SUPFAM" id="SSF53756">
    <property type="entry name" value="UDP-Glycosyltransferase/glycogen phosphorylase"/>
    <property type="match status" value="1"/>
</dbReference>
<dbReference type="PANTHER" id="PTHR46401:SF9">
    <property type="entry name" value="MANNOSYLTRANSFERASE A"/>
    <property type="match status" value="1"/>
</dbReference>
<dbReference type="Proteomes" id="UP001189773">
    <property type="component" value="Unassembled WGS sequence"/>
</dbReference>
<dbReference type="GO" id="GO:0016757">
    <property type="term" value="F:glycosyltransferase activity"/>
    <property type="evidence" value="ECO:0007669"/>
    <property type="project" value="InterPro"/>
</dbReference>
<dbReference type="PANTHER" id="PTHR46401">
    <property type="entry name" value="GLYCOSYLTRANSFERASE WBBK-RELATED"/>
    <property type="match status" value="1"/>
</dbReference>
<evidence type="ECO:0000259" key="1">
    <source>
        <dbReference type="Pfam" id="PF00534"/>
    </source>
</evidence>
<proteinExistence type="predicted"/>
<name>A0AAD2BUQ6_9RALS</name>
<dbReference type="Proteomes" id="UP001189756">
    <property type="component" value="Unassembled WGS sequence"/>
</dbReference>
<feature type="domain" description="Glycosyl transferase family 1" evidence="1">
    <location>
        <begin position="254"/>
        <end position="378"/>
    </location>
</feature>
<gene>
    <name evidence="2" type="ORF">LMG18095_01368</name>
    <name evidence="3" type="ORF">R77560_04664</name>
</gene>
<dbReference type="AlphaFoldDB" id="A0AAD2BUQ6"/>
<evidence type="ECO:0000313" key="4">
    <source>
        <dbReference type="Proteomes" id="UP001189756"/>
    </source>
</evidence>
<dbReference type="RefSeq" id="WP_027693117.1">
    <property type="nucleotide sequence ID" value="NZ_CATWDO010000002.1"/>
</dbReference>
<dbReference type="CDD" id="cd03809">
    <property type="entry name" value="GT4_MtfB-like"/>
    <property type="match status" value="1"/>
</dbReference>
<protein>
    <recommendedName>
        <fullName evidence="1">Glycosyl transferase family 1 domain-containing protein</fullName>
    </recommendedName>
</protein>
<dbReference type="Gene3D" id="3.40.50.2000">
    <property type="entry name" value="Glycogen Phosphorylase B"/>
    <property type="match status" value="1"/>
</dbReference>
<reference evidence="3 5" key="1">
    <citation type="submission" date="2023-07" db="EMBL/GenBank/DDBJ databases">
        <authorList>
            <person name="Peeters C."/>
        </authorList>
    </citation>
    <scope>NUCLEOTIDE SEQUENCE</scope>
    <source>
        <strain evidence="2 5">LMG 18095</strain>
        <strain evidence="3">R-77560</strain>
    </source>
</reference>
<dbReference type="Pfam" id="PF00534">
    <property type="entry name" value="Glycos_transf_1"/>
    <property type="match status" value="1"/>
</dbReference>
<dbReference type="EMBL" id="CATZAR010000002">
    <property type="protein sequence ID" value="CAJ0785807.1"/>
    <property type="molecule type" value="Genomic_DNA"/>
</dbReference>
<evidence type="ECO:0000313" key="2">
    <source>
        <dbReference type="EMBL" id="CAJ0785807.1"/>
    </source>
</evidence>
<evidence type="ECO:0000313" key="3">
    <source>
        <dbReference type="EMBL" id="CAJ0808054.1"/>
    </source>
</evidence>
<comment type="caution">
    <text evidence="3">The sequence shown here is derived from an EMBL/GenBank/DDBJ whole genome shotgun (WGS) entry which is preliminary data.</text>
</comment>
<organism evidence="3 4">
    <name type="scientific">Ralstonia thomasii</name>
    <dbReference type="NCBI Taxonomy" id="3058596"/>
    <lineage>
        <taxon>Bacteria</taxon>
        <taxon>Pseudomonadati</taxon>
        <taxon>Pseudomonadota</taxon>
        <taxon>Betaproteobacteria</taxon>
        <taxon>Burkholderiales</taxon>
        <taxon>Burkholderiaceae</taxon>
        <taxon>Ralstonia</taxon>
    </lineage>
</organism>
<keyword evidence="5" id="KW-1185">Reference proteome</keyword>
<dbReference type="EMBL" id="CATZAZ010000018">
    <property type="protein sequence ID" value="CAJ0808054.1"/>
    <property type="molecule type" value="Genomic_DNA"/>
</dbReference>
<evidence type="ECO:0000313" key="5">
    <source>
        <dbReference type="Proteomes" id="UP001189773"/>
    </source>
</evidence>
<dbReference type="InterPro" id="IPR001296">
    <property type="entry name" value="Glyco_trans_1"/>
</dbReference>